<feature type="transmembrane region" description="Helical" evidence="1">
    <location>
        <begin position="400"/>
        <end position="418"/>
    </location>
</feature>
<feature type="transmembrane region" description="Helical" evidence="1">
    <location>
        <begin position="424"/>
        <end position="443"/>
    </location>
</feature>
<dbReference type="SUPFAM" id="SSF53649">
    <property type="entry name" value="Alkaline phosphatase-like"/>
    <property type="match status" value="1"/>
</dbReference>
<dbReference type="Gene3D" id="3.40.720.10">
    <property type="entry name" value="Alkaline Phosphatase, subunit A"/>
    <property type="match status" value="1"/>
</dbReference>
<evidence type="ECO:0000256" key="1">
    <source>
        <dbReference type="SAM" id="Phobius"/>
    </source>
</evidence>
<feature type="transmembrane region" description="Helical" evidence="1">
    <location>
        <begin position="546"/>
        <end position="565"/>
    </location>
</feature>
<evidence type="ECO:0008006" key="4">
    <source>
        <dbReference type="Google" id="ProtNLM"/>
    </source>
</evidence>
<name>A0ABS4GIG3_9BACL</name>
<feature type="transmembrane region" description="Helical" evidence="1">
    <location>
        <begin position="637"/>
        <end position="656"/>
    </location>
</feature>
<feature type="transmembrane region" description="Helical" evidence="1">
    <location>
        <begin position="668"/>
        <end position="685"/>
    </location>
</feature>
<feature type="transmembrane region" description="Helical" evidence="1">
    <location>
        <begin position="496"/>
        <end position="514"/>
    </location>
</feature>
<feature type="transmembrane region" description="Helical" evidence="1">
    <location>
        <begin position="572"/>
        <end position="594"/>
    </location>
</feature>
<feature type="transmembrane region" description="Helical" evidence="1">
    <location>
        <begin position="363"/>
        <end position="384"/>
    </location>
</feature>
<evidence type="ECO:0000313" key="3">
    <source>
        <dbReference type="Proteomes" id="UP001519343"/>
    </source>
</evidence>
<gene>
    <name evidence="2" type="ORF">J2Z37_000032</name>
</gene>
<sequence length="714" mass="79348">MMFFPHSISVEAENEKKVLIVLANQVSLDDLRQMQSLHLGEWIERGLLAAMNIKTAGSMTDINNLVTLGSGTRAVGSEKALASYSGEEDVDGLLAFQLYQQVTGYQGTAEGIYVPGIPYLIRGNENQPYPIIPGLLGRELHKNGLKTAVLGNSDKGMEDWTRFAPLFVMDEKGKVDYGDVSKATLRISIDSPYSVQTDQQMMLEQTMLLKEKADVIVLELGDLYRLYSMKPAILEEHFADTKTEVLQRINELMTSVVDEQKEGELILFVSPMVNEDAANEKSLMAPLLLITPEQQQGVLTSTTTRQVGIVGNVDVAPTVLAWLGLPSPPEMMGRPIISAAEKASFWNEWERIKHIYATRSQVLYGYISYQVAVLIFATALWLFAKPQSMLYQFANQGTRFLLLVLTLTPFILLILPWFSTIQNVNLTILFLWVLGTAISAAFIRLPFAWVFLLISLVNWVPILVDGIFLQSMLMKRSYLGYDPIIGARYYGIGNEYMGVVIGSSILSLAMLLEITKRKLNLLKGLSVTVFGLYLIFFALPKWGTNAGGALTAITAYCTSFFRLFDIQLNRKYVFWGGLAIVISFVTLFAVNLVGDDQSKSHIGRAMSKLFSGDFQEISYIIKRKLEMNVKLIQVSSWSKVFITSLLVLGVLCYRPAGVFGHLSERYPYAVRGFFGIIVGAFTALAVNDSGIVAAATTIVFMVVPLLYLGLQEKA</sequence>
<feature type="transmembrane region" description="Helical" evidence="1">
    <location>
        <begin position="450"/>
        <end position="473"/>
    </location>
</feature>
<evidence type="ECO:0000313" key="2">
    <source>
        <dbReference type="EMBL" id="MBP1930045.1"/>
    </source>
</evidence>
<feature type="transmembrane region" description="Helical" evidence="1">
    <location>
        <begin position="691"/>
        <end position="710"/>
    </location>
</feature>
<keyword evidence="1" id="KW-1133">Transmembrane helix</keyword>
<organism evidence="2 3">
    <name type="scientific">Ammoniphilus resinae</name>
    <dbReference type="NCBI Taxonomy" id="861532"/>
    <lineage>
        <taxon>Bacteria</taxon>
        <taxon>Bacillati</taxon>
        <taxon>Bacillota</taxon>
        <taxon>Bacilli</taxon>
        <taxon>Bacillales</taxon>
        <taxon>Paenibacillaceae</taxon>
        <taxon>Aneurinibacillus group</taxon>
        <taxon>Ammoniphilus</taxon>
    </lineage>
</organism>
<reference evidence="2 3" key="1">
    <citation type="submission" date="2021-03" db="EMBL/GenBank/DDBJ databases">
        <title>Genomic Encyclopedia of Type Strains, Phase IV (KMG-IV): sequencing the most valuable type-strain genomes for metagenomic binning, comparative biology and taxonomic classification.</title>
        <authorList>
            <person name="Goeker M."/>
        </authorList>
    </citation>
    <scope>NUCLEOTIDE SEQUENCE [LARGE SCALE GENOMIC DNA]</scope>
    <source>
        <strain evidence="2 3">DSM 24738</strain>
    </source>
</reference>
<keyword evidence="1" id="KW-0472">Membrane</keyword>
<dbReference type="RefSeq" id="WP_209807742.1">
    <property type="nucleotide sequence ID" value="NZ_JAGGKT010000001.1"/>
</dbReference>
<proteinExistence type="predicted"/>
<dbReference type="InterPro" id="IPR017850">
    <property type="entry name" value="Alkaline_phosphatase_core_sf"/>
</dbReference>
<accession>A0ABS4GIG3</accession>
<protein>
    <recommendedName>
        <fullName evidence="4">Phosphoglyceromutase</fullName>
    </recommendedName>
</protein>
<dbReference type="EMBL" id="JAGGKT010000001">
    <property type="protein sequence ID" value="MBP1930045.1"/>
    <property type="molecule type" value="Genomic_DNA"/>
</dbReference>
<comment type="caution">
    <text evidence="2">The sequence shown here is derived from an EMBL/GenBank/DDBJ whole genome shotgun (WGS) entry which is preliminary data.</text>
</comment>
<keyword evidence="1" id="KW-0812">Transmembrane</keyword>
<keyword evidence="3" id="KW-1185">Reference proteome</keyword>
<dbReference type="Proteomes" id="UP001519343">
    <property type="component" value="Unassembled WGS sequence"/>
</dbReference>
<feature type="transmembrane region" description="Helical" evidence="1">
    <location>
        <begin position="521"/>
        <end position="540"/>
    </location>
</feature>